<evidence type="ECO:0000256" key="2">
    <source>
        <dbReference type="PROSITE-ProRule" id="PRU00317"/>
    </source>
</evidence>
<dbReference type="Gene3D" id="1.25.10.10">
    <property type="entry name" value="Leucine-rich Repeat Variant"/>
    <property type="match status" value="1"/>
</dbReference>
<feature type="region of interest" description="Disordered" evidence="3">
    <location>
        <begin position="432"/>
        <end position="487"/>
    </location>
</feature>
<feature type="domain" description="PUM-HD" evidence="4">
    <location>
        <begin position="489"/>
        <end position="829"/>
    </location>
</feature>
<dbReference type="SUPFAM" id="SSF48371">
    <property type="entry name" value="ARM repeat"/>
    <property type="match status" value="1"/>
</dbReference>
<feature type="compositionally biased region" description="Polar residues" evidence="3">
    <location>
        <begin position="74"/>
        <end position="85"/>
    </location>
</feature>
<feature type="region of interest" description="Disordered" evidence="3">
    <location>
        <begin position="336"/>
        <end position="394"/>
    </location>
</feature>
<feature type="region of interest" description="Disordered" evidence="3">
    <location>
        <begin position="1"/>
        <end position="148"/>
    </location>
</feature>
<feature type="region of interest" description="Disordered" evidence="3">
    <location>
        <begin position="206"/>
        <end position="272"/>
    </location>
</feature>
<feature type="compositionally biased region" description="Low complexity" evidence="3">
    <location>
        <begin position="436"/>
        <end position="483"/>
    </location>
</feature>
<dbReference type="PROSITE" id="PS50302">
    <property type="entry name" value="PUM"/>
    <property type="match status" value="8"/>
</dbReference>
<evidence type="ECO:0000259" key="4">
    <source>
        <dbReference type="PROSITE" id="PS50303"/>
    </source>
</evidence>
<feature type="repeat" description="Pumilio" evidence="2">
    <location>
        <begin position="761"/>
        <end position="803"/>
    </location>
</feature>
<proteinExistence type="predicted"/>
<feature type="compositionally biased region" description="Low complexity" evidence="3">
    <location>
        <begin position="207"/>
        <end position="221"/>
    </location>
</feature>
<feature type="compositionally biased region" description="Polar residues" evidence="3">
    <location>
        <begin position="114"/>
        <end position="135"/>
    </location>
</feature>
<dbReference type="Pfam" id="PF00806">
    <property type="entry name" value="PUF"/>
    <property type="match status" value="8"/>
</dbReference>
<name>A0ABP9YQN0_9FUNG</name>
<feature type="repeat" description="Pumilio" evidence="2">
    <location>
        <begin position="653"/>
        <end position="688"/>
    </location>
</feature>
<keyword evidence="6" id="KW-1185">Reference proteome</keyword>
<accession>A0ABP9YQN0</accession>
<dbReference type="EMBL" id="BAABUK010000004">
    <property type="protein sequence ID" value="GAA5809170.1"/>
    <property type="molecule type" value="Genomic_DNA"/>
</dbReference>
<dbReference type="CDD" id="cd07920">
    <property type="entry name" value="Pumilio"/>
    <property type="match status" value="1"/>
</dbReference>
<protein>
    <recommendedName>
        <fullName evidence="4">PUM-HD domain-containing protein</fullName>
    </recommendedName>
</protein>
<dbReference type="PROSITE" id="PS50303">
    <property type="entry name" value="PUM_HD"/>
    <property type="match status" value="1"/>
</dbReference>
<dbReference type="InterPro" id="IPR011989">
    <property type="entry name" value="ARM-like"/>
</dbReference>
<feature type="repeat" description="Pumilio" evidence="2">
    <location>
        <begin position="509"/>
        <end position="544"/>
    </location>
</feature>
<dbReference type="InterPro" id="IPR016024">
    <property type="entry name" value="ARM-type_fold"/>
</dbReference>
<feature type="compositionally biased region" description="Low complexity" evidence="3">
    <location>
        <begin position="136"/>
        <end position="148"/>
    </location>
</feature>
<dbReference type="InterPro" id="IPR033712">
    <property type="entry name" value="Pumilio_RNA-bd"/>
</dbReference>
<evidence type="ECO:0000256" key="1">
    <source>
        <dbReference type="ARBA" id="ARBA00022737"/>
    </source>
</evidence>
<dbReference type="Proteomes" id="UP001473302">
    <property type="component" value="Unassembled WGS sequence"/>
</dbReference>
<reference evidence="5 6" key="1">
    <citation type="submission" date="2024-04" db="EMBL/GenBank/DDBJ databases">
        <title>genome sequences of Mucor flavus KT1a and Helicostylum pulchrum KT1b strains isolated from the surface of a dry-aged beef.</title>
        <authorList>
            <person name="Toyotome T."/>
            <person name="Hosono M."/>
            <person name="Torimaru M."/>
            <person name="Fukuda K."/>
            <person name="Mikami N."/>
        </authorList>
    </citation>
    <scope>NUCLEOTIDE SEQUENCE [LARGE SCALE GENOMIC DNA]</scope>
    <source>
        <strain evidence="5 6">KT1a</strain>
    </source>
</reference>
<feature type="repeat" description="Pumilio" evidence="2">
    <location>
        <begin position="725"/>
        <end position="760"/>
    </location>
</feature>
<dbReference type="InterPro" id="IPR001313">
    <property type="entry name" value="Pumilio_RNA-bd_rpt"/>
</dbReference>
<feature type="repeat" description="Pumilio" evidence="2">
    <location>
        <begin position="581"/>
        <end position="616"/>
    </location>
</feature>
<gene>
    <name evidence="5" type="ORF">MFLAVUS_002575</name>
</gene>
<evidence type="ECO:0000313" key="6">
    <source>
        <dbReference type="Proteomes" id="UP001473302"/>
    </source>
</evidence>
<keyword evidence="1" id="KW-0677">Repeat</keyword>
<feature type="compositionally biased region" description="Low complexity" evidence="3">
    <location>
        <begin position="93"/>
        <end position="104"/>
    </location>
</feature>
<dbReference type="SMART" id="SM00025">
    <property type="entry name" value="Pumilio"/>
    <property type="match status" value="9"/>
</dbReference>
<evidence type="ECO:0000313" key="5">
    <source>
        <dbReference type="EMBL" id="GAA5809170.1"/>
    </source>
</evidence>
<evidence type="ECO:0000256" key="3">
    <source>
        <dbReference type="SAM" id="MobiDB-lite"/>
    </source>
</evidence>
<feature type="repeat" description="Pumilio" evidence="2">
    <location>
        <begin position="689"/>
        <end position="724"/>
    </location>
</feature>
<feature type="repeat" description="Pumilio" evidence="2">
    <location>
        <begin position="545"/>
        <end position="580"/>
    </location>
</feature>
<feature type="repeat" description="Pumilio" evidence="2">
    <location>
        <begin position="617"/>
        <end position="652"/>
    </location>
</feature>
<sequence length="859" mass="98547">MQPGPFKLDYPSRGQPDLQQPKARNQPQGQLAALMRGRVDSENEQYLVDTMQHDQRPSSAPPDPHQFQFPVLGQPSNWKANNQPIASPLYDPSSSSRQVWSNNSKKQSRPATMDTYSSFQGNSNQEDTGYFNNSMQPSPQQQQLQQQPLEPTYQNVWTPSGLVSHQDQQQQQQQQQQFDEGLRGNSFQVPQRLNPSSRGYFMFSEEQQQLQQQQHHQQHQQAPAFNNEGEPSYARFPLSRPMSPPVRSKYVTSPPPRANSTPPANHHLNNSQQRRVEDYEYTQLMMDKQQEDGMSKRNLQQRYYQWMNSQQNPNHQSLDAVLNESSMPWSGNMSPVASPFESDRSRVHTPQPQQQWEDGDRPFINTKFNDDMPRTWDTTPSRTGSPLIHTSLPSTPIVDSNDRLLLQLQSRQRQILLQQEQILMLREQMMRQPMHSSSATTTTTTTSSPSPTYYNNNNNRRDAASTAANGSTNEPHTPTTPNPSAAPIIRSPLLEEFRSNKNKKFGLKDILHHVVEFSGDQHGSRFIQQKLETANSDEKQFVFDEILPNCLQLMTDVFGNYVIQKLFEHGNQSQKLVLAKQMEGHVLSLSLQMYGCRVVQKALEYVLMDQQAVLIRELDGCVLKCVKDQNGNHVVQKAIERVPAVHIQFIIDTFYGQVYHLATHPYGCRVIQRMFEHCPEDQTIYLLEELHRSTNQLVQDQYGNYVIQHILEHGKSKDKAMIISKVRGHTLQLSKHKFASNVVEKCVAYGCQEDRQALIEEVLLNRPDGSYPLMSMMKDQYANYVVQKMLDVVDGDQRDLLVAKIKPHLQGLKKYTYGKHLISTCLEVEKQMMFNKSISSLDIETLSITDPLSSTHDFQ</sequence>
<dbReference type="PANTHER" id="PTHR12537">
    <property type="entry name" value="RNA BINDING PROTEIN PUMILIO-RELATED"/>
    <property type="match status" value="1"/>
</dbReference>
<dbReference type="PANTHER" id="PTHR12537:SF12">
    <property type="entry name" value="MATERNAL PROTEIN PUMILIO"/>
    <property type="match status" value="1"/>
</dbReference>
<feature type="compositionally biased region" description="Polar residues" evidence="3">
    <location>
        <begin position="258"/>
        <end position="272"/>
    </location>
</feature>
<comment type="caution">
    <text evidence="5">The sequence shown here is derived from an EMBL/GenBank/DDBJ whole genome shotgun (WGS) entry which is preliminary data.</text>
</comment>
<dbReference type="InterPro" id="IPR033133">
    <property type="entry name" value="PUM-HD"/>
</dbReference>
<organism evidence="5 6">
    <name type="scientific">Mucor flavus</name>
    <dbReference type="NCBI Taxonomy" id="439312"/>
    <lineage>
        <taxon>Eukaryota</taxon>
        <taxon>Fungi</taxon>
        <taxon>Fungi incertae sedis</taxon>
        <taxon>Mucoromycota</taxon>
        <taxon>Mucoromycotina</taxon>
        <taxon>Mucoromycetes</taxon>
        <taxon>Mucorales</taxon>
        <taxon>Mucorineae</taxon>
        <taxon>Mucoraceae</taxon>
        <taxon>Mucor</taxon>
    </lineage>
</organism>